<gene>
    <name evidence="2" type="ORF">ANE_LOCUS28038</name>
</gene>
<evidence type="ECO:0000256" key="1">
    <source>
        <dbReference type="SAM" id="MobiDB-lite"/>
    </source>
</evidence>
<name>A0A565CVL3_9BRAS</name>
<dbReference type="EMBL" id="CABITT030000008">
    <property type="protein sequence ID" value="VVB17594.1"/>
    <property type="molecule type" value="Genomic_DNA"/>
</dbReference>
<evidence type="ECO:0000313" key="3">
    <source>
        <dbReference type="Proteomes" id="UP000489600"/>
    </source>
</evidence>
<dbReference type="PANTHER" id="PTHR33167:SF18">
    <property type="entry name" value="GB|AAF67766.1"/>
    <property type="match status" value="1"/>
</dbReference>
<feature type="compositionally biased region" description="Basic and acidic residues" evidence="1">
    <location>
        <begin position="220"/>
        <end position="230"/>
    </location>
</feature>
<dbReference type="Proteomes" id="UP000489600">
    <property type="component" value="Unassembled WGS sequence"/>
</dbReference>
<evidence type="ECO:0000313" key="2">
    <source>
        <dbReference type="EMBL" id="VVB17594.1"/>
    </source>
</evidence>
<feature type="region of interest" description="Disordered" evidence="1">
    <location>
        <begin position="514"/>
        <end position="551"/>
    </location>
</feature>
<dbReference type="AlphaFoldDB" id="A0A565CVL3"/>
<feature type="compositionally biased region" description="Basic and acidic residues" evidence="1">
    <location>
        <begin position="532"/>
        <end position="541"/>
    </location>
</feature>
<dbReference type="Pfam" id="PF05904">
    <property type="entry name" value="DUF863"/>
    <property type="match status" value="1"/>
</dbReference>
<feature type="region of interest" description="Disordered" evidence="1">
    <location>
        <begin position="115"/>
        <end position="134"/>
    </location>
</feature>
<feature type="compositionally biased region" description="Basic residues" evidence="1">
    <location>
        <begin position="304"/>
        <end position="314"/>
    </location>
</feature>
<protein>
    <submittedName>
        <fullName evidence="2">Uncharacterized protein</fullName>
    </submittedName>
</protein>
<reference evidence="2" key="1">
    <citation type="submission" date="2019-07" db="EMBL/GenBank/DDBJ databases">
        <authorList>
            <person name="Dittberner H."/>
        </authorList>
    </citation>
    <scope>NUCLEOTIDE SEQUENCE [LARGE SCALE GENOMIC DNA]</scope>
</reference>
<keyword evidence="3" id="KW-1185">Reference proteome</keyword>
<comment type="caution">
    <text evidence="2">The sequence shown here is derived from an EMBL/GenBank/DDBJ whole genome shotgun (WGS) entry which is preliminary data.</text>
</comment>
<dbReference type="InterPro" id="IPR008581">
    <property type="entry name" value="DUF863_pln"/>
</dbReference>
<feature type="compositionally biased region" description="Basic and acidic residues" evidence="1">
    <location>
        <begin position="355"/>
        <end position="367"/>
    </location>
</feature>
<feature type="compositionally biased region" description="Basic and acidic residues" evidence="1">
    <location>
        <begin position="120"/>
        <end position="131"/>
    </location>
</feature>
<proteinExistence type="predicted"/>
<accession>A0A565CVL3</accession>
<dbReference type="OrthoDB" id="630817at2759"/>
<feature type="region of interest" description="Disordered" evidence="1">
    <location>
        <begin position="204"/>
        <end position="234"/>
    </location>
</feature>
<dbReference type="PANTHER" id="PTHR33167">
    <property type="entry name" value="TRANSCRIPTION FACTOR, PUTATIVE (DUF863)-RELATED"/>
    <property type="match status" value="1"/>
</dbReference>
<sequence length="613" mass="69313">MDDSLWSLCPVQDIDTVLTNRYSGDANDTISVLYCGLYLRQFKESLKQIMLDQESVFEDQIHELHRLYRKQKDLMMEMGETNNLCSQPRHLLLNAGDSSPRAGIHWMSSSISTSKTRVLPPKEDGSAKIDEAGISGDESDKYREKVLDLELPSYGYLDIGEEEEGSKNGEVHESVFQLENVRHLTGFSRSKCILDLNEPAKIEEHSDYEPNHFLSPVQTRSERAESEAQDRPISTKSQVENGINLNMSPLSSEEVTTFKKIESEQLREFLAVSSHGKHITGPSRSIVLALPCSKGISLFNKRSSWPRKKGKRGAKSTTLETFPRRKAWKGSNVDSSVGVNEDDNHSLSTASYIPESDHNQEHLEKGSKKSSLPEVKSARNWTNTRKRRHCKQPHIESGKVMRKNARTKLKTRGSFLVTEKEDEKSSAAAEAVVDMSLSDSAGKSSIETSDCINPLLWFAKFASSVVEDTRSEFGLSVTGFHSDYYQTDYFEAMTLQLTEMKPEEQRTHTLVSNIVSAKQNRTRRSQGKRQQQQHEDHHEENLPSLSTFTGNEASQDVQKIERLIEASETNDAHSSLMENTVIIDWGTIRKRRRGIRIPATKTKNSIAFLQLPF</sequence>
<organism evidence="2 3">
    <name type="scientific">Arabis nemorensis</name>
    <dbReference type="NCBI Taxonomy" id="586526"/>
    <lineage>
        <taxon>Eukaryota</taxon>
        <taxon>Viridiplantae</taxon>
        <taxon>Streptophyta</taxon>
        <taxon>Embryophyta</taxon>
        <taxon>Tracheophyta</taxon>
        <taxon>Spermatophyta</taxon>
        <taxon>Magnoliopsida</taxon>
        <taxon>eudicotyledons</taxon>
        <taxon>Gunneridae</taxon>
        <taxon>Pentapetalae</taxon>
        <taxon>rosids</taxon>
        <taxon>malvids</taxon>
        <taxon>Brassicales</taxon>
        <taxon>Brassicaceae</taxon>
        <taxon>Arabideae</taxon>
        <taxon>Arabis</taxon>
    </lineage>
</organism>
<feature type="region of interest" description="Disordered" evidence="1">
    <location>
        <begin position="303"/>
        <end position="391"/>
    </location>
</feature>